<feature type="transmembrane region" description="Helical" evidence="6">
    <location>
        <begin position="188"/>
        <end position="213"/>
    </location>
</feature>
<comment type="subcellular location">
    <subcellularLocation>
        <location evidence="1">Cell membrane</location>
        <topology evidence="1">Multi-pass membrane protein</topology>
    </subcellularLocation>
</comment>
<keyword evidence="9" id="KW-1185">Reference proteome</keyword>
<feature type="transmembrane region" description="Helical" evidence="6">
    <location>
        <begin position="21"/>
        <end position="41"/>
    </location>
</feature>
<keyword evidence="2" id="KW-1003">Cell membrane</keyword>
<evidence type="ECO:0000256" key="5">
    <source>
        <dbReference type="ARBA" id="ARBA00023136"/>
    </source>
</evidence>
<proteinExistence type="predicted"/>
<evidence type="ECO:0000256" key="3">
    <source>
        <dbReference type="ARBA" id="ARBA00022692"/>
    </source>
</evidence>
<comment type="caution">
    <text evidence="8">The sequence shown here is derived from an EMBL/GenBank/DDBJ whole genome shotgun (WGS) entry which is preliminary data.</text>
</comment>
<feature type="transmembrane region" description="Helical" evidence="6">
    <location>
        <begin position="47"/>
        <end position="65"/>
    </location>
</feature>
<keyword evidence="5 6" id="KW-0472">Membrane</keyword>
<evidence type="ECO:0000256" key="4">
    <source>
        <dbReference type="ARBA" id="ARBA00022989"/>
    </source>
</evidence>
<evidence type="ECO:0000313" key="8">
    <source>
        <dbReference type="EMBL" id="MCD1294810.1"/>
    </source>
</evidence>
<feature type="transmembrane region" description="Helical" evidence="6">
    <location>
        <begin position="265"/>
        <end position="283"/>
    </location>
</feature>
<sequence length="292" mass="31701">MGSYADTTDIRSIVKSIGMTNVTLVSFILGAALASLSLPFYPIDVAIAIWLISGLVPAAAAYILISSYDAGIESRGPELFYDISEQVKASGTIVKALKRVSRHNYGAMSDEITRILSEMEDEGYNIAGSLDEMAKRVSQQYITRAVSVIKEALTSSSNLEVILKIVAEEGRLALSLEKERRAGISSSVFVIYLTAIMFLAVISLCITSFMPLFQKLNAVSFDVSQSPIRDMVMPYYILSISVALCSGLVIGVMRDTTVFGGFRDSAILIAITFLVYELVVFPGKSIMGVYGF</sequence>
<dbReference type="GO" id="GO:0005886">
    <property type="term" value="C:plasma membrane"/>
    <property type="evidence" value="ECO:0007669"/>
    <property type="project" value="UniProtKB-SubCell"/>
</dbReference>
<evidence type="ECO:0000259" key="7">
    <source>
        <dbReference type="Pfam" id="PF00482"/>
    </source>
</evidence>
<dbReference type="Pfam" id="PF00482">
    <property type="entry name" value="T2SSF"/>
    <property type="match status" value="1"/>
</dbReference>
<evidence type="ECO:0000313" key="9">
    <source>
        <dbReference type="Proteomes" id="UP001320159"/>
    </source>
</evidence>
<dbReference type="InterPro" id="IPR018076">
    <property type="entry name" value="T2SS_GspF_dom"/>
</dbReference>
<dbReference type="AlphaFoldDB" id="A0AAP2W4W0"/>
<dbReference type="PANTHER" id="PTHR35402:SF1">
    <property type="entry name" value="TYPE II SECRETION SYSTEM PROTEIN GSPF DOMAIN-CONTAINING PROTEIN"/>
    <property type="match status" value="1"/>
</dbReference>
<dbReference type="Proteomes" id="UP001320159">
    <property type="component" value="Unassembled WGS sequence"/>
</dbReference>
<feature type="transmembrane region" description="Helical" evidence="6">
    <location>
        <begin position="233"/>
        <end position="253"/>
    </location>
</feature>
<dbReference type="InterPro" id="IPR056569">
    <property type="entry name" value="ArlJ-like"/>
</dbReference>
<name>A0AAP2W4W0_9EURY</name>
<keyword evidence="3 6" id="KW-0812">Transmembrane</keyword>
<organism evidence="8 9">
    <name type="scientific">Methanooceanicella nereidis</name>
    <dbReference type="NCBI Taxonomy" id="2052831"/>
    <lineage>
        <taxon>Archaea</taxon>
        <taxon>Methanobacteriati</taxon>
        <taxon>Methanobacteriota</taxon>
        <taxon>Stenosarchaea group</taxon>
        <taxon>Methanomicrobia</taxon>
        <taxon>Methanocellales</taxon>
        <taxon>Methanocellaceae</taxon>
        <taxon>Methanooceanicella</taxon>
    </lineage>
</organism>
<dbReference type="PANTHER" id="PTHR35402">
    <property type="entry name" value="INTEGRAL MEMBRANE PROTEIN-RELATED"/>
    <property type="match status" value="1"/>
</dbReference>
<reference evidence="8 9" key="1">
    <citation type="submission" date="2017-11" db="EMBL/GenBank/DDBJ databases">
        <title>Isolation and Characterization of Family Methanocellaceae Species from Potential Methane Hydrate Area Offshore Southwestern Taiwan.</title>
        <authorList>
            <person name="Zhang W.-L."/>
            <person name="Chen W.-C."/>
            <person name="Lai M.-C."/>
            <person name="Chen S.-C."/>
        </authorList>
    </citation>
    <scope>NUCLEOTIDE SEQUENCE [LARGE SCALE GENOMIC DNA]</scope>
    <source>
        <strain evidence="8 9">CWC-04</strain>
    </source>
</reference>
<dbReference type="EMBL" id="PGCK01000005">
    <property type="protein sequence ID" value="MCD1294810.1"/>
    <property type="molecule type" value="Genomic_DNA"/>
</dbReference>
<evidence type="ECO:0000256" key="1">
    <source>
        <dbReference type="ARBA" id="ARBA00004651"/>
    </source>
</evidence>
<keyword evidence="4 6" id="KW-1133">Transmembrane helix</keyword>
<gene>
    <name evidence="8" type="ORF">CUJ83_07335</name>
</gene>
<accession>A0AAP2W4W0</accession>
<feature type="domain" description="Type II secretion system protein GspF" evidence="7">
    <location>
        <begin position="85"/>
        <end position="204"/>
    </location>
</feature>
<evidence type="ECO:0000256" key="6">
    <source>
        <dbReference type="SAM" id="Phobius"/>
    </source>
</evidence>
<protein>
    <submittedName>
        <fullName evidence="8">Pilus assembly protein TadC</fullName>
    </submittedName>
</protein>
<evidence type="ECO:0000256" key="2">
    <source>
        <dbReference type="ARBA" id="ARBA00022475"/>
    </source>
</evidence>